<dbReference type="GO" id="GO:0016301">
    <property type="term" value="F:kinase activity"/>
    <property type="evidence" value="ECO:0007669"/>
    <property type="project" value="UniProtKB-KW"/>
</dbReference>
<comment type="cofactor">
    <cofactor evidence="7">
        <name>Mg(2+)</name>
        <dbReference type="ChEBI" id="CHEBI:18420"/>
    </cofactor>
</comment>
<feature type="binding site" evidence="7">
    <location>
        <begin position="246"/>
        <end position="255"/>
    </location>
    <ligand>
        <name>ATP</name>
        <dbReference type="ChEBI" id="CHEBI:30616"/>
    </ligand>
</feature>
<evidence type="ECO:0000256" key="4">
    <source>
        <dbReference type="ARBA" id="ARBA00023027"/>
    </source>
</evidence>
<dbReference type="GO" id="GO:0047453">
    <property type="term" value="F:ATP-dependent NAD(P)H-hydrate dehydratase activity"/>
    <property type="evidence" value="ECO:0007669"/>
    <property type="project" value="UniProtKB-UniRule"/>
</dbReference>
<reference evidence="9" key="1">
    <citation type="journal article" date="2011" name="Genome Res.">
        <title>Deep small RNA sequencing from the nematode Ascaris reveals conservation, functional diversification, and novel developmental profiles.</title>
        <authorList>
            <person name="Wang J."/>
            <person name="Czech B."/>
            <person name="Crunk A."/>
            <person name="Wallace A."/>
            <person name="Mitreva M."/>
            <person name="Hannon G.J."/>
            <person name="Davis R.E."/>
        </authorList>
    </citation>
    <scope>NUCLEOTIDE SEQUENCE</scope>
</reference>
<dbReference type="AlphaFoldDB" id="F1KXZ4"/>
<evidence type="ECO:0000256" key="5">
    <source>
        <dbReference type="ARBA" id="ARBA00023239"/>
    </source>
</evidence>
<organism evidence="9">
    <name type="scientific">Ascaris suum</name>
    <name type="common">Pig roundworm</name>
    <name type="synonym">Ascaris lumbricoides</name>
    <dbReference type="NCBI Taxonomy" id="6253"/>
    <lineage>
        <taxon>Eukaryota</taxon>
        <taxon>Metazoa</taxon>
        <taxon>Ecdysozoa</taxon>
        <taxon>Nematoda</taxon>
        <taxon>Chromadorea</taxon>
        <taxon>Rhabditida</taxon>
        <taxon>Spirurina</taxon>
        <taxon>Ascaridomorpha</taxon>
        <taxon>Ascaridoidea</taxon>
        <taxon>Ascarididae</taxon>
        <taxon>Ascaris</taxon>
    </lineage>
</organism>
<evidence type="ECO:0000256" key="1">
    <source>
        <dbReference type="ARBA" id="ARBA00022741"/>
    </source>
</evidence>
<keyword evidence="9" id="KW-0418">Kinase</keyword>
<evidence type="ECO:0000256" key="3">
    <source>
        <dbReference type="ARBA" id="ARBA00022857"/>
    </source>
</evidence>
<dbReference type="InterPro" id="IPR000631">
    <property type="entry name" value="CARKD"/>
</dbReference>
<keyword evidence="2 7" id="KW-0067">ATP-binding</keyword>
<dbReference type="PROSITE" id="PS51383">
    <property type="entry name" value="YJEF_C_3"/>
    <property type="match status" value="1"/>
</dbReference>
<proteinExistence type="evidence at transcript level"/>
<accession>F1KXZ4</accession>
<evidence type="ECO:0000313" key="9">
    <source>
        <dbReference type="EMBL" id="ADY42748.1"/>
    </source>
</evidence>
<feature type="binding site" evidence="7">
    <location>
        <position position="132"/>
    </location>
    <ligand>
        <name>(6S)-NADPHX</name>
        <dbReference type="ChEBI" id="CHEBI:64076"/>
    </ligand>
</feature>
<dbReference type="EMBL" id="JI167783">
    <property type="protein sequence ID" value="ADY42748.1"/>
    <property type="molecule type" value="mRNA"/>
</dbReference>
<name>F1KXZ4_ASCSU</name>
<comment type="function">
    <text evidence="7">Catalyzes the dehydration of the S-form of NAD(P)HX at the expense of ATP, which is converted to ADP. Together with NAD(P)HX epimerase, which catalyzes the epimerization of the S- and R-forms, the enzyme allows the repair of both epimers of NAD(P)HX, a damaged form of NAD(P)H that is a result of enzymatic or heat-dependent hydration.</text>
</comment>
<dbReference type="GO" id="GO:0110051">
    <property type="term" value="P:metabolite repair"/>
    <property type="evidence" value="ECO:0007669"/>
    <property type="project" value="TreeGrafter"/>
</dbReference>
<dbReference type="EC" id="4.2.1.93" evidence="7"/>
<protein>
    <recommendedName>
        <fullName evidence="7">ATP-dependent (S)-NAD(P)H-hydrate dehydratase</fullName>
        <ecNumber evidence="7">4.2.1.93</ecNumber>
    </recommendedName>
    <alternativeName>
        <fullName evidence="7">ATP-dependent NAD(P)HX dehydratase</fullName>
    </alternativeName>
</protein>
<keyword evidence="4 7" id="KW-0520">NAD</keyword>
<keyword evidence="1 7" id="KW-0547">Nucleotide-binding</keyword>
<keyword evidence="3" id="KW-0521">NADP</keyword>
<evidence type="ECO:0000256" key="6">
    <source>
        <dbReference type="ARBA" id="ARBA00047472"/>
    </source>
</evidence>
<comment type="similarity">
    <text evidence="7">Belongs to the NnrD/CARKD family.</text>
</comment>
<evidence type="ECO:0000259" key="8">
    <source>
        <dbReference type="PROSITE" id="PS51383"/>
    </source>
</evidence>
<dbReference type="GO" id="GO:0005524">
    <property type="term" value="F:ATP binding"/>
    <property type="evidence" value="ECO:0007669"/>
    <property type="project" value="UniProtKB-KW"/>
</dbReference>
<comment type="catalytic activity">
    <reaction evidence="7">
        <text>(6S)-NADHX + ATP = ADP + phosphate + NADH + H(+)</text>
        <dbReference type="Rhea" id="RHEA:19017"/>
        <dbReference type="ChEBI" id="CHEBI:15378"/>
        <dbReference type="ChEBI" id="CHEBI:30616"/>
        <dbReference type="ChEBI" id="CHEBI:43474"/>
        <dbReference type="ChEBI" id="CHEBI:57945"/>
        <dbReference type="ChEBI" id="CHEBI:64074"/>
        <dbReference type="ChEBI" id="CHEBI:456216"/>
        <dbReference type="EC" id="4.2.1.93"/>
    </reaction>
</comment>
<keyword evidence="5 7" id="KW-0456">Lyase</keyword>
<feature type="binding site" evidence="7">
    <location>
        <begin position="227"/>
        <end position="231"/>
    </location>
    <ligand>
        <name>ATP</name>
        <dbReference type="ChEBI" id="CHEBI:30616"/>
    </ligand>
</feature>
<keyword evidence="9" id="KW-0808">Transferase</keyword>
<dbReference type="PANTHER" id="PTHR12592:SF0">
    <property type="entry name" value="ATP-DEPENDENT (S)-NAD(P)H-HYDRATE DEHYDRATASE"/>
    <property type="match status" value="1"/>
</dbReference>
<comment type="catalytic activity">
    <reaction evidence="6 7">
        <text>(6S)-NADPHX + ATP = ADP + phosphate + NADPH + H(+)</text>
        <dbReference type="Rhea" id="RHEA:32231"/>
        <dbReference type="ChEBI" id="CHEBI:15378"/>
        <dbReference type="ChEBI" id="CHEBI:30616"/>
        <dbReference type="ChEBI" id="CHEBI:43474"/>
        <dbReference type="ChEBI" id="CHEBI:57783"/>
        <dbReference type="ChEBI" id="CHEBI:64076"/>
        <dbReference type="ChEBI" id="CHEBI:456216"/>
        <dbReference type="EC" id="4.2.1.93"/>
    </reaction>
</comment>
<dbReference type="Pfam" id="PF01256">
    <property type="entry name" value="Carb_kinase"/>
    <property type="match status" value="1"/>
</dbReference>
<dbReference type="SUPFAM" id="SSF53613">
    <property type="entry name" value="Ribokinase-like"/>
    <property type="match status" value="1"/>
</dbReference>
<sequence>MPGIRSGHNILYKTLAGTSKTSAASRSVPRDDTAIVMSLCSKLLPTLSEALRKGECGRIGVVGGSSLYTGAPYFAAITSLKVGCDLVHVFCPPEAAPIIKSYSPELMVHPSYDRDTLKESLHRVDALILGPGLGREDRVKPVIEYVIESAREKLMPIVIDADALFLLASKLSLVKGYPKAILTPNFPEFTRLYQHAFGVDEIDSEKRHSGEAANMLAKHLGCTIFQKGATDIITDGKQLCFGKTVGSPRRCGGQGDLLNGALAVFSYWAEKKCEQSPTITAALAASELIRSAAREAFHRCGRSMTASDMIGEVATLIHSVEPK</sequence>
<dbReference type="CDD" id="cd01171">
    <property type="entry name" value="YXKO-related"/>
    <property type="match status" value="1"/>
</dbReference>
<dbReference type="GO" id="GO:0046496">
    <property type="term" value="P:nicotinamide nucleotide metabolic process"/>
    <property type="evidence" value="ECO:0007669"/>
    <property type="project" value="UniProtKB-UniRule"/>
</dbReference>
<keyword evidence="7" id="KW-0597">Phosphoprotein</keyword>
<feature type="domain" description="YjeF C-terminal" evidence="8">
    <location>
        <begin position="36"/>
        <end position="320"/>
    </location>
</feature>
<dbReference type="NCBIfam" id="TIGR00196">
    <property type="entry name" value="yjeF_cterm"/>
    <property type="match status" value="1"/>
</dbReference>
<dbReference type="PANTHER" id="PTHR12592">
    <property type="entry name" value="ATP-DEPENDENT (S)-NAD(P)H-HYDRATE DEHYDRATASE FAMILY MEMBER"/>
    <property type="match status" value="1"/>
</dbReference>
<feature type="binding site" evidence="7">
    <location>
        <position position="256"/>
    </location>
    <ligand>
        <name>(6S)-NADPHX</name>
        <dbReference type="ChEBI" id="CHEBI:64076"/>
    </ligand>
</feature>
<evidence type="ECO:0000256" key="7">
    <source>
        <dbReference type="HAMAP-Rule" id="MF_03157"/>
    </source>
</evidence>
<dbReference type="Gene3D" id="3.40.1190.20">
    <property type="match status" value="1"/>
</dbReference>
<dbReference type="InterPro" id="IPR029056">
    <property type="entry name" value="Ribokinase-like"/>
</dbReference>
<evidence type="ECO:0000256" key="2">
    <source>
        <dbReference type="ARBA" id="ARBA00022840"/>
    </source>
</evidence>
<feature type="binding site" evidence="7">
    <location>
        <begin position="185"/>
        <end position="191"/>
    </location>
    <ligand>
        <name>(6S)-NADPHX</name>
        <dbReference type="ChEBI" id="CHEBI:64076"/>
    </ligand>
</feature>
<dbReference type="HAMAP" id="MF_01965">
    <property type="entry name" value="NADHX_dehydratase"/>
    <property type="match status" value="1"/>
</dbReference>